<dbReference type="Pfam" id="PF00675">
    <property type="entry name" value="Peptidase_M16"/>
    <property type="match status" value="1"/>
</dbReference>
<evidence type="ECO:0000256" key="1">
    <source>
        <dbReference type="ARBA" id="ARBA00007261"/>
    </source>
</evidence>
<sequence>MRNRPMKNTFLIMFLAFLSACSARPERFEEGTAEEALNNETAQAEVVEEELPELEPLKLLSTEPQVSLIGTMGMTQKFKVGDITVIHRVTPANQVVAARVYIDGGAKNLTPETQGIERLALDVSASGGTLNIPRDEFTSKLNSMGSEVFSFADRDFSGYGMKSVVENFETTWELMAEAAFYPAFPQEEIDVRRQQQLAEIASITEDPDSRVQYEASRLFFKGHSYFNLQIGVAENLQRVSSRKLAHYHRGLLKPERMLIVVVGNVPTSKLTDMIKSSFARLPSTGAEPVQPEAFTSEAGVEIVDQDLPTNYVLGYFEAPKPGTPQYPAMVVTMEFLRDRLFEEVRTKRNLTYAVSAGIGANRSNYGYLYVTATDPVTTMGVIFDQIAEVKLMQIPKQELDQVVNVFLTEHYMNLETNGGQASMLARAELISGDWKTAEAFLAEVRAVTPEDVQMVAQRYLTNFRFGVVGKASALNAKTFQPR</sequence>
<keyword evidence="2" id="KW-0732">Signal</keyword>
<name>A0A5B8XM79_9DELT</name>
<evidence type="ECO:0000259" key="3">
    <source>
        <dbReference type="Pfam" id="PF00675"/>
    </source>
</evidence>
<dbReference type="Pfam" id="PF05193">
    <property type="entry name" value="Peptidase_M16_C"/>
    <property type="match status" value="1"/>
</dbReference>
<accession>A0A5B8XM79</accession>
<evidence type="ECO:0000313" key="5">
    <source>
        <dbReference type="EMBL" id="QED26217.1"/>
    </source>
</evidence>
<gene>
    <name evidence="5" type="ORF">FRD01_02870</name>
</gene>
<dbReference type="PANTHER" id="PTHR11851:SF49">
    <property type="entry name" value="MITOCHONDRIAL-PROCESSING PEPTIDASE SUBUNIT ALPHA"/>
    <property type="match status" value="1"/>
</dbReference>
<dbReference type="InterPro" id="IPR011249">
    <property type="entry name" value="Metalloenz_LuxS/M16"/>
</dbReference>
<keyword evidence="6" id="KW-1185">Reference proteome</keyword>
<proteinExistence type="inferred from homology"/>
<comment type="similarity">
    <text evidence="1">Belongs to the peptidase M16 family.</text>
</comment>
<dbReference type="EMBL" id="CP042467">
    <property type="protein sequence ID" value="QED26217.1"/>
    <property type="molecule type" value="Genomic_DNA"/>
</dbReference>
<dbReference type="InterPro" id="IPR050361">
    <property type="entry name" value="MPP/UQCRC_Complex"/>
</dbReference>
<dbReference type="SUPFAM" id="SSF63411">
    <property type="entry name" value="LuxS/MPP-like metallohydrolase"/>
    <property type="match status" value="2"/>
</dbReference>
<protein>
    <submittedName>
        <fullName evidence="5">Insulinase family protein</fullName>
    </submittedName>
</protein>
<dbReference type="PANTHER" id="PTHR11851">
    <property type="entry name" value="METALLOPROTEASE"/>
    <property type="match status" value="1"/>
</dbReference>
<organism evidence="5 6">
    <name type="scientific">Microvenator marinus</name>
    <dbReference type="NCBI Taxonomy" id="2600177"/>
    <lineage>
        <taxon>Bacteria</taxon>
        <taxon>Deltaproteobacteria</taxon>
        <taxon>Bradymonadales</taxon>
        <taxon>Microvenatoraceae</taxon>
        <taxon>Microvenator</taxon>
    </lineage>
</organism>
<reference evidence="5 6" key="1">
    <citation type="submission" date="2019-08" db="EMBL/GenBank/DDBJ databases">
        <authorList>
            <person name="Liang Q."/>
        </authorList>
    </citation>
    <scope>NUCLEOTIDE SEQUENCE [LARGE SCALE GENOMIC DNA]</scope>
    <source>
        <strain evidence="5 6">V1718</strain>
    </source>
</reference>
<feature type="domain" description="Peptidase M16 N-terminal" evidence="3">
    <location>
        <begin position="85"/>
        <end position="220"/>
    </location>
</feature>
<feature type="signal peptide" evidence="2">
    <location>
        <begin position="1"/>
        <end position="22"/>
    </location>
</feature>
<dbReference type="OrthoDB" id="9811314at2"/>
<dbReference type="GO" id="GO:0046872">
    <property type="term" value="F:metal ion binding"/>
    <property type="evidence" value="ECO:0007669"/>
    <property type="project" value="InterPro"/>
</dbReference>
<dbReference type="InterPro" id="IPR007863">
    <property type="entry name" value="Peptidase_M16_C"/>
</dbReference>
<dbReference type="KEGG" id="bbae:FRD01_02870"/>
<dbReference type="AlphaFoldDB" id="A0A5B8XM79"/>
<dbReference type="InterPro" id="IPR011765">
    <property type="entry name" value="Pept_M16_N"/>
</dbReference>
<dbReference type="Proteomes" id="UP000321595">
    <property type="component" value="Chromosome"/>
</dbReference>
<dbReference type="Gene3D" id="3.30.830.10">
    <property type="entry name" value="Metalloenzyme, LuxS/M16 peptidase-like"/>
    <property type="match status" value="2"/>
</dbReference>
<evidence type="ECO:0000313" key="6">
    <source>
        <dbReference type="Proteomes" id="UP000321595"/>
    </source>
</evidence>
<evidence type="ECO:0000256" key="2">
    <source>
        <dbReference type="SAM" id="SignalP"/>
    </source>
</evidence>
<feature type="chain" id="PRO_5022737840" evidence="2">
    <location>
        <begin position="23"/>
        <end position="482"/>
    </location>
</feature>
<dbReference type="PROSITE" id="PS51257">
    <property type="entry name" value="PROKAR_LIPOPROTEIN"/>
    <property type="match status" value="1"/>
</dbReference>
<evidence type="ECO:0000259" key="4">
    <source>
        <dbReference type="Pfam" id="PF05193"/>
    </source>
</evidence>
<feature type="domain" description="Peptidase M16 C-terminal" evidence="4">
    <location>
        <begin position="239"/>
        <end position="404"/>
    </location>
</feature>